<dbReference type="Gene3D" id="3.50.50.60">
    <property type="entry name" value="FAD/NAD(P)-binding domain"/>
    <property type="match status" value="1"/>
</dbReference>
<dbReference type="InterPro" id="IPR007867">
    <property type="entry name" value="GMC_OxRtase_C"/>
</dbReference>
<evidence type="ECO:0000259" key="6">
    <source>
        <dbReference type="PROSITE" id="PS00624"/>
    </source>
</evidence>
<proteinExistence type="inferred from homology"/>
<sequence length="554" mass="58722">MSRDERAGRAGQPHDYVVVGAGSAGAALAGRLSADPSVSVLLLEAGPRDTKTEIHIPAAFSKLFRSEVDWDYDTEPQEHLGGRRVFWPRGRVLGGCSSVNAMMWVRGFPEDYDAWGEAAGAGWSWAGLLPYFERVERVAPAVVRDNDDATGRDGTVHVDDQRSPSPHTRAYLTAAEQVGLSVVPGNGRDQRGFSRTQVSQHRGSRFSTADAYLKPARKRPNLTVVTDAQATRVVFDGTRAVGVEYARGGVTRVAQARREVVLSGGAVNTPQLLMLSGVGDRAELDGLGIPVVVHSPEVGKNLRDHLMAVLAVEASEGTLFLAEKPRELAAYLARRRGMLTSNVGEAYGFVSTDPSVDLPDVELIFAPVGFIGEGLIAHDGHAITLGAILVQPESTGTISLASADPLDKPLIDPRYLSDPEGKDRAALLAGLGVCEELLVTPALRAVTNGAFVQPAGGEELTRAQRDEVALVDHAHTLYHPVGTARMGSDAGSVVDEKLRVRGVTGLRVADASVMPTIIRGHTNAPAIVIGEKAADLLLGVDAAGHRVASARMGV</sequence>
<evidence type="ECO:0000256" key="3">
    <source>
        <dbReference type="ARBA" id="ARBA00022630"/>
    </source>
</evidence>
<dbReference type="InterPro" id="IPR000172">
    <property type="entry name" value="GMC_OxRdtase_N"/>
</dbReference>
<dbReference type="PIRSF" id="PIRSF000137">
    <property type="entry name" value="Alcohol_oxidase"/>
    <property type="match status" value="1"/>
</dbReference>
<dbReference type="RefSeq" id="WP_344248112.1">
    <property type="nucleotide sequence ID" value="NZ_BAAAPM010000003.1"/>
</dbReference>
<comment type="cofactor">
    <cofactor evidence="1">
        <name>FAD</name>
        <dbReference type="ChEBI" id="CHEBI:57692"/>
    </cofactor>
</comment>
<feature type="compositionally biased region" description="Basic and acidic residues" evidence="5">
    <location>
        <begin position="146"/>
        <end position="162"/>
    </location>
</feature>
<dbReference type="InterPro" id="IPR036188">
    <property type="entry name" value="FAD/NAD-bd_sf"/>
</dbReference>
<evidence type="ECO:0000256" key="4">
    <source>
        <dbReference type="ARBA" id="ARBA00022827"/>
    </source>
</evidence>
<keyword evidence="3" id="KW-0285">Flavoprotein</keyword>
<evidence type="ECO:0000256" key="5">
    <source>
        <dbReference type="SAM" id="MobiDB-lite"/>
    </source>
</evidence>
<organism evidence="7 8">
    <name type="scientific">Isoptericola hypogeus</name>
    <dbReference type="NCBI Taxonomy" id="300179"/>
    <lineage>
        <taxon>Bacteria</taxon>
        <taxon>Bacillati</taxon>
        <taxon>Actinomycetota</taxon>
        <taxon>Actinomycetes</taxon>
        <taxon>Micrococcales</taxon>
        <taxon>Promicromonosporaceae</taxon>
        <taxon>Isoptericola</taxon>
    </lineage>
</organism>
<dbReference type="PANTHER" id="PTHR11552:SF147">
    <property type="entry name" value="CHOLINE DEHYDROGENASE, MITOCHONDRIAL"/>
    <property type="match status" value="1"/>
</dbReference>
<dbReference type="PANTHER" id="PTHR11552">
    <property type="entry name" value="GLUCOSE-METHANOL-CHOLINE GMC OXIDOREDUCTASE"/>
    <property type="match status" value="1"/>
</dbReference>
<keyword evidence="8" id="KW-1185">Reference proteome</keyword>
<dbReference type="Gene3D" id="3.30.560.10">
    <property type="entry name" value="Glucose Oxidase, domain 3"/>
    <property type="match status" value="1"/>
</dbReference>
<feature type="domain" description="Glucose-methanol-choline oxidoreductase N-terminal" evidence="6">
    <location>
        <begin position="265"/>
        <end position="279"/>
    </location>
</feature>
<dbReference type="PROSITE" id="PS00624">
    <property type="entry name" value="GMC_OXRED_2"/>
    <property type="match status" value="1"/>
</dbReference>
<protein>
    <submittedName>
        <fullName evidence="7">GMC family oxidoreductase N-terminal domain-containing protein</fullName>
    </submittedName>
</protein>
<comment type="caution">
    <text evidence="7">The sequence shown here is derived from an EMBL/GenBank/DDBJ whole genome shotgun (WGS) entry which is preliminary data.</text>
</comment>
<dbReference type="SUPFAM" id="SSF54373">
    <property type="entry name" value="FAD-linked reductases, C-terminal domain"/>
    <property type="match status" value="1"/>
</dbReference>
<reference evidence="7 8" key="1">
    <citation type="journal article" date="2019" name="Int. J. Syst. Evol. Microbiol.">
        <title>The Global Catalogue of Microorganisms (GCM) 10K type strain sequencing project: providing services to taxonomists for standard genome sequencing and annotation.</title>
        <authorList>
            <consortium name="The Broad Institute Genomics Platform"/>
            <consortium name="The Broad Institute Genome Sequencing Center for Infectious Disease"/>
            <person name="Wu L."/>
            <person name="Ma J."/>
        </authorList>
    </citation>
    <scope>NUCLEOTIDE SEQUENCE [LARGE SCALE GENOMIC DNA]</scope>
    <source>
        <strain evidence="7 8">JCM 15589</strain>
    </source>
</reference>
<evidence type="ECO:0000313" key="8">
    <source>
        <dbReference type="Proteomes" id="UP001501138"/>
    </source>
</evidence>
<accession>A0ABN2JEE0</accession>
<evidence type="ECO:0000256" key="2">
    <source>
        <dbReference type="ARBA" id="ARBA00010790"/>
    </source>
</evidence>
<dbReference type="Pfam" id="PF05199">
    <property type="entry name" value="GMC_oxred_C"/>
    <property type="match status" value="1"/>
</dbReference>
<dbReference type="EMBL" id="BAAAPM010000003">
    <property type="protein sequence ID" value="GAA1724164.1"/>
    <property type="molecule type" value="Genomic_DNA"/>
</dbReference>
<evidence type="ECO:0000256" key="1">
    <source>
        <dbReference type="ARBA" id="ARBA00001974"/>
    </source>
</evidence>
<dbReference type="Pfam" id="PF00732">
    <property type="entry name" value="GMC_oxred_N"/>
    <property type="match status" value="1"/>
</dbReference>
<keyword evidence="4" id="KW-0274">FAD</keyword>
<comment type="similarity">
    <text evidence="2">Belongs to the GMC oxidoreductase family.</text>
</comment>
<evidence type="ECO:0000313" key="7">
    <source>
        <dbReference type="EMBL" id="GAA1724164.1"/>
    </source>
</evidence>
<feature type="region of interest" description="Disordered" evidence="5">
    <location>
        <begin position="146"/>
        <end position="166"/>
    </location>
</feature>
<dbReference type="InterPro" id="IPR012132">
    <property type="entry name" value="GMC_OxRdtase"/>
</dbReference>
<dbReference type="SUPFAM" id="SSF51905">
    <property type="entry name" value="FAD/NAD(P)-binding domain"/>
    <property type="match status" value="1"/>
</dbReference>
<dbReference type="Proteomes" id="UP001501138">
    <property type="component" value="Unassembled WGS sequence"/>
</dbReference>
<gene>
    <name evidence="7" type="ORF">GCM10009809_19920</name>
</gene>
<name>A0ABN2JEE0_9MICO</name>